<dbReference type="GO" id="GO:0015074">
    <property type="term" value="P:DNA integration"/>
    <property type="evidence" value="ECO:0007669"/>
    <property type="project" value="UniProtKB-KW"/>
</dbReference>
<evidence type="ECO:0008006" key="10">
    <source>
        <dbReference type="Google" id="ProtNLM"/>
    </source>
</evidence>
<dbReference type="RefSeq" id="WP_105021831.1">
    <property type="nucleotide sequence ID" value="NZ_MSCM01000002.1"/>
</dbReference>
<evidence type="ECO:0000256" key="5">
    <source>
        <dbReference type="PROSITE-ProRule" id="PRU01248"/>
    </source>
</evidence>
<dbReference type="GO" id="GO:0006310">
    <property type="term" value="P:DNA recombination"/>
    <property type="evidence" value="ECO:0007669"/>
    <property type="project" value="UniProtKB-KW"/>
</dbReference>
<organism evidence="8 9">
    <name type="scientific">Polaribacter glomeratus</name>
    <dbReference type="NCBI Taxonomy" id="102"/>
    <lineage>
        <taxon>Bacteria</taxon>
        <taxon>Pseudomonadati</taxon>
        <taxon>Bacteroidota</taxon>
        <taxon>Flavobacteriia</taxon>
        <taxon>Flavobacteriales</taxon>
        <taxon>Flavobacteriaceae</taxon>
    </lineage>
</organism>
<gene>
    <name evidence="8" type="ORF">BTO16_11490</name>
</gene>
<dbReference type="PANTHER" id="PTHR30349">
    <property type="entry name" value="PHAGE INTEGRASE-RELATED"/>
    <property type="match status" value="1"/>
</dbReference>
<reference evidence="8 9" key="1">
    <citation type="submission" date="2016-12" db="EMBL/GenBank/DDBJ databases">
        <title>Trade-off between light-utilization and light-protection in marine flavobacteria.</title>
        <authorList>
            <person name="Kumagai Y."/>
            <person name="Yoshizawa S."/>
            <person name="Kogure K."/>
            <person name="Iwasaki W."/>
        </authorList>
    </citation>
    <scope>NUCLEOTIDE SEQUENCE [LARGE SCALE GENOMIC DNA]</scope>
    <source>
        <strain evidence="8 9">ATCC 43844</strain>
    </source>
</reference>
<dbReference type="SUPFAM" id="SSF56349">
    <property type="entry name" value="DNA breaking-rejoining enzymes"/>
    <property type="match status" value="1"/>
</dbReference>
<dbReference type="InterPro" id="IPR004107">
    <property type="entry name" value="Integrase_SAM-like_N"/>
</dbReference>
<dbReference type="PANTHER" id="PTHR30349:SF41">
    <property type="entry name" value="INTEGRASE_RECOMBINASE PROTEIN MJ0367-RELATED"/>
    <property type="match status" value="1"/>
</dbReference>
<evidence type="ECO:0000313" key="9">
    <source>
        <dbReference type="Proteomes" id="UP000239068"/>
    </source>
</evidence>
<dbReference type="OrthoDB" id="1407105at2"/>
<dbReference type="AlphaFoldDB" id="A0A2S7WGU1"/>
<dbReference type="Pfam" id="PF13495">
    <property type="entry name" value="Phage_int_SAM_4"/>
    <property type="match status" value="1"/>
</dbReference>
<evidence type="ECO:0000313" key="8">
    <source>
        <dbReference type="EMBL" id="PQJ76521.1"/>
    </source>
</evidence>
<sequence length="295" mass="35472">MNDYRTYLQKQDYTETTTENYIKQAQSFIKWCNRNHTTAIEIDYKDCLKYIRYLQRKNTTKKTVNHRLGRVKTYLNYLVEESFKSENPIENTTVKGSKRHINYNLLEADELEDLYYSFNTENIKDQYHKLTAKRDRIIVGLMVYQGLCTTNLKALEIEHIQVYKGKIYVPSHKKMNARELELKPWQVIELLEYIKEIREEIKQRRNIESERLLIPNNDRLSNTIFNIIKKLKKTNHKTENINQIRASVITNWLGQYNLRKVQYLAGHRYISSTERYLQDDLENLHEIVNNFHPIS</sequence>
<dbReference type="InterPro" id="IPR044068">
    <property type="entry name" value="CB"/>
</dbReference>
<dbReference type="Gene3D" id="1.10.150.130">
    <property type="match status" value="1"/>
</dbReference>
<keyword evidence="3 5" id="KW-0238">DNA-binding</keyword>
<dbReference type="GO" id="GO:0003677">
    <property type="term" value="F:DNA binding"/>
    <property type="evidence" value="ECO:0007669"/>
    <property type="project" value="UniProtKB-UniRule"/>
</dbReference>
<accession>A0A2S7WGU1</accession>
<evidence type="ECO:0000259" key="6">
    <source>
        <dbReference type="PROSITE" id="PS51898"/>
    </source>
</evidence>
<feature type="domain" description="Core-binding (CB)" evidence="7">
    <location>
        <begin position="1"/>
        <end position="79"/>
    </location>
</feature>
<evidence type="ECO:0000259" key="7">
    <source>
        <dbReference type="PROSITE" id="PS51900"/>
    </source>
</evidence>
<dbReference type="InterPro" id="IPR010998">
    <property type="entry name" value="Integrase_recombinase_N"/>
</dbReference>
<evidence type="ECO:0000256" key="4">
    <source>
        <dbReference type="ARBA" id="ARBA00023172"/>
    </source>
</evidence>
<proteinExistence type="inferred from homology"/>
<dbReference type="InterPro" id="IPR050090">
    <property type="entry name" value="Tyrosine_recombinase_XerCD"/>
</dbReference>
<name>A0A2S7WGU1_9FLAO</name>
<dbReference type="PROSITE" id="PS51900">
    <property type="entry name" value="CB"/>
    <property type="match status" value="1"/>
</dbReference>
<protein>
    <recommendedName>
        <fullName evidence="10">Integrase</fullName>
    </recommendedName>
</protein>
<comment type="caution">
    <text evidence="8">The sequence shown here is derived from an EMBL/GenBank/DDBJ whole genome shotgun (WGS) entry which is preliminary data.</text>
</comment>
<dbReference type="Pfam" id="PF00589">
    <property type="entry name" value="Phage_integrase"/>
    <property type="match status" value="1"/>
</dbReference>
<dbReference type="PROSITE" id="PS51898">
    <property type="entry name" value="TYR_RECOMBINASE"/>
    <property type="match status" value="1"/>
</dbReference>
<dbReference type="InterPro" id="IPR002104">
    <property type="entry name" value="Integrase_catalytic"/>
</dbReference>
<dbReference type="EMBL" id="MSCM01000002">
    <property type="protein sequence ID" value="PQJ76521.1"/>
    <property type="molecule type" value="Genomic_DNA"/>
</dbReference>
<evidence type="ECO:0000256" key="1">
    <source>
        <dbReference type="ARBA" id="ARBA00008857"/>
    </source>
</evidence>
<evidence type="ECO:0000256" key="2">
    <source>
        <dbReference type="ARBA" id="ARBA00022908"/>
    </source>
</evidence>
<dbReference type="Gene3D" id="1.10.443.10">
    <property type="entry name" value="Intergrase catalytic core"/>
    <property type="match status" value="1"/>
</dbReference>
<comment type="similarity">
    <text evidence="1">Belongs to the 'phage' integrase family.</text>
</comment>
<dbReference type="CDD" id="cd00397">
    <property type="entry name" value="DNA_BRE_C"/>
    <property type="match status" value="1"/>
</dbReference>
<dbReference type="Proteomes" id="UP000239068">
    <property type="component" value="Unassembled WGS sequence"/>
</dbReference>
<keyword evidence="9" id="KW-1185">Reference proteome</keyword>
<dbReference type="InterPro" id="IPR013762">
    <property type="entry name" value="Integrase-like_cat_sf"/>
</dbReference>
<feature type="domain" description="Tyr recombinase" evidence="6">
    <location>
        <begin position="101"/>
        <end position="289"/>
    </location>
</feature>
<dbReference type="InterPro" id="IPR011010">
    <property type="entry name" value="DNA_brk_join_enz"/>
</dbReference>
<evidence type="ECO:0000256" key="3">
    <source>
        <dbReference type="ARBA" id="ARBA00023125"/>
    </source>
</evidence>
<keyword evidence="4" id="KW-0233">DNA recombination</keyword>
<keyword evidence="2" id="KW-0229">DNA integration</keyword>